<proteinExistence type="predicted"/>
<name>A0ABS2BZK8_9PSED</name>
<gene>
    <name evidence="1" type="ORF">H8F21_15900</name>
</gene>
<dbReference type="RefSeq" id="WP_203584960.1">
    <property type="nucleotide sequence ID" value="NZ_JACOPV010000009.1"/>
</dbReference>
<comment type="caution">
    <text evidence="1">The sequence shown here is derived from an EMBL/GenBank/DDBJ whole genome shotgun (WGS) entry which is preliminary data.</text>
</comment>
<reference evidence="1 2" key="1">
    <citation type="submission" date="2020-08" db="EMBL/GenBank/DDBJ databases">
        <title>Description of novel Pseudomonas species.</title>
        <authorList>
            <person name="Duman M."/>
            <person name="Mulet M."/>
            <person name="Altun S."/>
            <person name="Saticioglu I.B."/>
            <person name="Lalucat J."/>
            <person name="Garcia-Valdes E."/>
        </authorList>
    </citation>
    <scope>NUCLEOTIDE SEQUENCE [LARGE SCALE GENOMIC DNA]</scope>
    <source>
        <strain evidence="1 2">P66</strain>
    </source>
</reference>
<evidence type="ECO:0008006" key="3">
    <source>
        <dbReference type="Google" id="ProtNLM"/>
    </source>
</evidence>
<dbReference type="Proteomes" id="UP000745663">
    <property type="component" value="Unassembled WGS sequence"/>
</dbReference>
<keyword evidence="2" id="KW-1185">Reference proteome</keyword>
<accession>A0ABS2BZK8</accession>
<dbReference type="EMBL" id="JACOPV010000009">
    <property type="protein sequence ID" value="MBM5459052.1"/>
    <property type="molecule type" value="Genomic_DNA"/>
</dbReference>
<evidence type="ECO:0000313" key="2">
    <source>
        <dbReference type="Proteomes" id="UP000745663"/>
    </source>
</evidence>
<organism evidence="1 2">
    <name type="scientific">Pseudomonas arcuscaelestis</name>
    <dbReference type="NCBI Taxonomy" id="2710591"/>
    <lineage>
        <taxon>Bacteria</taxon>
        <taxon>Pseudomonadati</taxon>
        <taxon>Pseudomonadota</taxon>
        <taxon>Gammaproteobacteria</taxon>
        <taxon>Pseudomonadales</taxon>
        <taxon>Pseudomonadaceae</taxon>
        <taxon>Pseudomonas</taxon>
    </lineage>
</organism>
<sequence length="297" mass="33473">MKLLSENPLNPNNAHKLFGVIPLFQIASIYGVPYEILANERERLHAPPAEGRAYTVNSATISALGVIPDAVVAFEFNIPQALACKLREHLGIPPTAMSRIEAKRALSDAQTRKYWSKKEPLLGTDTDTRIAKLLDLPVKWIRNRRRVLGIPEFSLPIKPILPPYSWSDSEIRMLGTIPDCDLADALGLPRLTVRRHRQSLGIPNFKKITKPQVCPLWHSLVGSMPDAELAQQTGYSRTRIVQLRHKYRIPDYRTVQRLSDPRDLVLALINVPSSGNLAEKLLANSTRLIELMTDQRF</sequence>
<protein>
    <recommendedName>
        <fullName evidence="3">DNA-binding protein</fullName>
    </recommendedName>
</protein>
<evidence type="ECO:0000313" key="1">
    <source>
        <dbReference type="EMBL" id="MBM5459052.1"/>
    </source>
</evidence>